<accession>A0A9W9J654</accession>
<dbReference type="EMBL" id="JAPQKR010000016">
    <property type="protein sequence ID" value="KAJ5191045.1"/>
    <property type="molecule type" value="Genomic_DNA"/>
</dbReference>
<feature type="domain" description="Deoxyribonuclease NucA/NucB" evidence="2">
    <location>
        <begin position="44"/>
        <end position="134"/>
    </location>
</feature>
<keyword evidence="4" id="KW-1185">Reference proteome</keyword>
<reference evidence="3" key="1">
    <citation type="submission" date="2022-12" db="EMBL/GenBank/DDBJ databases">
        <authorList>
            <person name="Petersen C."/>
        </authorList>
    </citation>
    <scope>NUCLEOTIDE SEQUENCE</scope>
    <source>
        <strain evidence="3">IBT 15544</strain>
    </source>
</reference>
<feature type="signal peptide" evidence="1">
    <location>
        <begin position="1"/>
        <end position="18"/>
    </location>
</feature>
<dbReference type="Pfam" id="PF14040">
    <property type="entry name" value="DNase_NucA_NucB"/>
    <property type="match status" value="1"/>
</dbReference>
<evidence type="ECO:0000256" key="1">
    <source>
        <dbReference type="SAM" id="SignalP"/>
    </source>
</evidence>
<comment type="caution">
    <text evidence="3">The sequence shown here is derived from an EMBL/GenBank/DDBJ whole genome shotgun (WGS) entry which is preliminary data.</text>
</comment>
<dbReference type="RefSeq" id="XP_058303985.1">
    <property type="nucleotide sequence ID" value="XM_058457086.1"/>
</dbReference>
<reference evidence="3" key="2">
    <citation type="journal article" date="2023" name="IMA Fungus">
        <title>Comparative genomic study of the Penicillium genus elucidates a diverse pangenome and 15 lateral gene transfer events.</title>
        <authorList>
            <person name="Petersen C."/>
            <person name="Sorensen T."/>
            <person name="Nielsen M.R."/>
            <person name="Sondergaard T.E."/>
            <person name="Sorensen J.L."/>
            <person name="Fitzpatrick D.A."/>
            <person name="Frisvad J.C."/>
            <person name="Nielsen K.L."/>
        </authorList>
    </citation>
    <scope>NUCLEOTIDE SEQUENCE</scope>
    <source>
        <strain evidence="3">IBT 15544</strain>
    </source>
</reference>
<evidence type="ECO:0000259" key="2">
    <source>
        <dbReference type="Pfam" id="PF14040"/>
    </source>
</evidence>
<evidence type="ECO:0000313" key="4">
    <source>
        <dbReference type="Proteomes" id="UP001150904"/>
    </source>
</evidence>
<keyword evidence="1" id="KW-0732">Signal</keyword>
<dbReference type="OrthoDB" id="2748312at2759"/>
<name>A0A9W9J654_9EURO</name>
<dbReference type="InterPro" id="IPR029476">
    <property type="entry name" value="DNase_NucA_NucB"/>
</dbReference>
<organism evidence="3 4">
    <name type="scientific">Penicillium cinerascens</name>
    <dbReference type="NCBI Taxonomy" id="70096"/>
    <lineage>
        <taxon>Eukaryota</taxon>
        <taxon>Fungi</taxon>
        <taxon>Dikarya</taxon>
        <taxon>Ascomycota</taxon>
        <taxon>Pezizomycotina</taxon>
        <taxon>Eurotiomycetes</taxon>
        <taxon>Eurotiomycetidae</taxon>
        <taxon>Eurotiales</taxon>
        <taxon>Aspergillaceae</taxon>
        <taxon>Penicillium</taxon>
    </lineage>
</organism>
<gene>
    <name evidence="3" type="ORF">N7498_010030</name>
</gene>
<evidence type="ECO:0000313" key="3">
    <source>
        <dbReference type="EMBL" id="KAJ5191045.1"/>
    </source>
</evidence>
<dbReference type="AlphaFoldDB" id="A0A9W9J654"/>
<dbReference type="GeneID" id="83184387"/>
<dbReference type="Proteomes" id="UP001150904">
    <property type="component" value="Unassembled WGS sequence"/>
</dbReference>
<sequence length="260" mass="28543">MHTSKFFAFVSLIVGAFAPPPKHFLNWVCTGQDSDDIPDVCNNMCYGATCKSLPVQMYWDQPDSTTRKRRGRNAGCGTSHTCSSGQQCDEYPYASTSTADQVTAVSRCVPRDQNNRQGQGLRQFYNSQGSFKGDGLGGNKGGYTVGFANAGTIQYCIGTNCANDGKEYTRNGLAKRDRIQRRNAGGLYKLNNGATFYAPSGAEVGDIVWTPKSHNKTLSLEMSKSHVFDPDQGLEQYEYMMFNMYTERSEVVGPADGDEA</sequence>
<protein>
    <recommendedName>
        <fullName evidence="2">Deoxyribonuclease NucA/NucB domain-containing protein</fullName>
    </recommendedName>
</protein>
<proteinExistence type="predicted"/>
<feature type="chain" id="PRO_5040819590" description="Deoxyribonuclease NucA/NucB domain-containing protein" evidence="1">
    <location>
        <begin position="19"/>
        <end position="260"/>
    </location>
</feature>